<gene>
    <name evidence="1" type="ORF">HPB50_017795</name>
</gene>
<proteinExistence type="predicted"/>
<dbReference type="Proteomes" id="UP000821845">
    <property type="component" value="Chromosome 2"/>
</dbReference>
<comment type="caution">
    <text evidence="1">The sequence shown here is derived from an EMBL/GenBank/DDBJ whole genome shotgun (WGS) entry which is preliminary data.</text>
</comment>
<dbReference type="EMBL" id="CM023482">
    <property type="protein sequence ID" value="KAH6939400.1"/>
    <property type="molecule type" value="Genomic_DNA"/>
</dbReference>
<name>A0ACB7SXI5_HYAAI</name>
<keyword evidence="2" id="KW-1185">Reference proteome</keyword>
<evidence type="ECO:0000313" key="1">
    <source>
        <dbReference type="EMBL" id="KAH6939400.1"/>
    </source>
</evidence>
<reference evidence="1" key="1">
    <citation type="submission" date="2020-05" db="EMBL/GenBank/DDBJ databases">
        <title>Large-scale comparative analyses of tick genomes elucidate their genetic diversity and vector capacities.</title>
        <authorList>
            <person name="Jia N."/>
            <person name="Wang J."/>
            <person name="Shi W."/>
            <person name="Du L."/>
            <person name="Sun Y."/>
            <person name="Zhan W."/>
            <person name="Jiang J."/>
            <person name="Wang Q."/>
            <person name="Zhang B."/>
            <person name="Ji P."/>
            <person name="Sakyi L.B."/>
            <person name="Cui X."/>
            <person name="Yuan T."/>
            <person name="Jiang B."/>
            <person name="Yang W."/>
            <person name="Lam T.T.-Y."/>
            <person name="Chang Q."/>
            <person name="Ding S."/>
            <person name="Wang X."/>
            <person name="Zhu J."/>
            <person name="Ruan X."/>
            <person name="Zhao L."/>
            <person name="Wei J."/>
            <person name="Que T."/>
            <person name="Du C."/>
            <person name="Cheng J."/>
            <person name="Dai P."/>
            <person name="Han X."/>
            <person name="Huang E."/>
            <person name="Gao Y."/>
            <person name="Liu J."/>
            <person name="Shao H."/>
            <person name="Ye R."/>
            <person name="Li L."/>
            <person name="Wei W."/>
            <person name="Wang X."/>
            <person name="Wang C."/>
            <person name="Yang T."/>
            <person name="Huo Q."/>
            <person name="Li W."/>
            <person name="Guo W."/>
            <person name="Chen H."/>
            <person name="Zhou L."/>
            <person name="Ni X."/>
            <person name="Tian J."/>
            <person name="Zhou Y."/>
            <person name="Sheng Y."/>
            <person name="Liu T."/>
            <person name="Pan Y."/>
            <person name="Xia L."/>
            <person name="Li J."/>
            <person name="Zhao F."/>
            <person name="Cao W."/>
        </authorList>
    </citation>
    <scope>NUCLEOTIDE SEQUENCE</scope>
    <source>
        <strain evidence="1">Hyas-2018</strain>
    </source>
</reference>
<organism evidence="1 2">
    <name type="scientific">Hyalomma asiaticum</name>
    <name type="common">Tick</name>
    <dbReference type="NCBI Taxonomy" id="266040"/>
    <lineage>
        <taxon>Eukaryota</taxon>
        <taxon>Metazoa</taxon>
        <taxon>Ecdysozoa</taxon>
        <taxon>Arthropoda</taxon>
        <taxon>Chelicerata</taxon>
        <taxon>Arachnida</taxon>
        <taxon>Acari</taxon>
        <taxon>Parasitiformes</taxon>
        <taxon>Ixodida</taxon>
        <taxon>Ixodoidea</taxon>
        <taxon>Ixodidae</taxon>
        <taxon>Hyalomminae</taxon>
        <taxon>Hyalomma</taxon>
    </lineage>
</organism>
<evidence type="ECO:0000313" key="2">
    <source>
        <dbReference type="Proteomes" id="UP000821845"/>
    </source>
</evidence>
<accession>A0ACB7SXI5</accession>
<protein>
    <submittedName>
        <fullName evidence="1">Uncharacterized protein</fullName>
    </submittedName>
</protein>
<sequence length="336" mass="38175">MYALSSAILERCGIASTAVWTRRNQWLANCNRQDLKSRSEKNLYTKVLCQLHFHDSQFMNTQTYQRLIWNAVPTLFGKDVRRLEEFEPQEPAVRVDHAYTVPSLEVPPTSGASPQAPAPPLADSLRHYVTLCTELKSQLSEKDRQLKALERCTDSIVDNVIRQVKVLPSEKQQQLVSALRPFMKLSNDEGTSKEPKVRVEVLLISKEHPGHTMLGLRTRCSWARGLYMVPGDFLRFGESWEAAAVRATKEQTGLILVEPRVCSVVETVKTSEGYHWVNIFMVGKLAEPAAEPATPRESVCAGWHWFAWGALPGEELLFWSLRDLRRENVLDLTAFQ</sequence>